<dbReference type="PRINTS" id="PR00344">
    <property type="entry name" value="BCTRLSENSOR"/>
</dbReference>
<evidence type="ECO:0000256" key="6">
    <source>
        <dbReference type="SAM" id="MobiDB-lite"/>
    </source>
</evidence>
<dbReference type="SUPFAM" id="SSF52172">
    <property type="entry name" value="CheY-like"/>
    <property type="match status" value="1"/>
</dbReference>
<dbReference type="InterPro" id="IPR005467">
    <property type="entry name" value="His_kinase_dom"/>
</dbReference>
<feature type="compositionally biased region" description="Low complexity" evidence="6">
    <location>
        <begin position="769"/>
        <end position="796"/>
    </location>
</feature>
<feature type="region of interest" description="Disordered" evidence="6">
    <location>
        <begin position="489"/>
        <end position="611"/>
    </location>
</feature>
<evidence type="ECO:0000256" key="3">
    <source>
        <dbReference type="ARBA" id="ARBA00022679"/>
    </source>
</evidence>
<dbReference type="InterPro" id="IPR011006">
    <property type="entry name" value="CheY-like_superfamily"/>
</dbReference>
<feature type="compositionally biased region" description="Low complexity" evidence="6">
    <location>
        <begin position="53"/>
        <end position="74"/>
    </location>
</feature>
<feature type="compositionally biased region" description="Low complexity" evidence="6">
    <location>
        <begin position="501"/>
        <end position="519"/>
    </location>
</feature>
<keyword evidence="5" id="KW-0597">Phosphoprotein</keyword>
<protein>
    <recommendedName>
        <fullName evidence="2">histidine kinase</fullName>
        <ecNumber evidence="2">2.7.13.3</ecNumber>
    </recommendedName>
</protein>
<dbReference type="Pfam" id="PF00072">
    <property type="entry name" value="Response_reg"/>
    <property type="match status" value="1"/>
</dbReference>
<sequence>MYQHAQNKQHQQNQIMVIQQQHKYNQYQQQQQNFYHMSQPHSHSSSIHLSTFNNHLNNNASNINNQNALNMNHSNNHHQNNKYNKTQKQDNQQNAKSSDTTPKQFVSEIEKKLLHYIPSLIHDLRNPLQQLVACIELYKQQLNQMQNPLYEILLHSVTHMNELITKSLTTFKKITERQDDGQICEFQYNSIDISKYLEEFWTNNLAIAEQKSNVDYQILVQSTLPHYVNIPKLEVTQVIQNLFSNATKFTEKGSIKLIVSFHEMPEDDNIYCNSGQQDNSTTPANQHEEIQTSCKKAHIEHGQINKHLDCGKESSPLDQDVSIAIEGQQKSHFQQQNQIDFQDQNEVRQIAMSLGNRASVNNAPSQQPQFCSATHIPNLKSKEMRFAMLQQKLQSITYQFDKLKYSQQQDNDYQLNTEEDVEEDYSESENNLQNAHFAHSYSNNQKSMDEYYEYFQNNSLNPHNQHNKLNYNGHQKKKLFSQYNFSTQSHLNSLQPSKQSNNNNTNNNGSTPNNQNANTIGQDNNSNNIHSFNQIENSNTSSTSRSCHNSTPPTFQIHTFSDIQNPRSSNQQHSNMIKSQQLTSSSKQNAGENGIAGIDQGKQYHTPQMNSKNDFYSLRNQVFNQKSQQNMREQKAAQSQITQQLVKELKNKNFLIECPSPETTSMNSQSKNEFQARDNMNSFYSDVNPEVKNLPGSADLEGQKSMKLSAVMKQQQMNKQNKVIGQGCIQNSYYYNYQQKQTSQSSGDLRSVKNQFFVGPIRNPALIQSKQQKSIEQQQEDQINSQQNHNKSNHSQNYEKLPNNKEYCQIFSKRKSQIHPSIRDLVFNRNNIRNFQIRQVAKIQGYLKFEILDTGKGMDENEQKKIFDIYQQANNSIKEHYGGSGIGLYSAKNIANQLNGDIFCHSQKGVGSAFIFYMPCTATYKTESNEEDSIDQFQFEKIKNQNSSQKNQMYGGNGDYQHFQDKTQLNIIKTTSQTEKPAYSNQFNLSNGQLKSNQDKQQQLQISQIKQGLKIADSFNQNLDQQNKLVLTKQQQTKLNKSPSDKKEEEIKILISKLEERKKKIRVIYIDDSQFLLQAMEKMLSKIKCVELIIEQNPLKALQIIKQNPQKFDIALIDHEMPELNGKKLASEIKLINSSIKLICHSGYDATSEFTQECIQSGFSYFLQKPSYLENIVVLFCKILNIDFQNLKQINTSLQPLNILTNN</sequence>
<dbReference type="InterPro" id="IPR004358">
    <property type="entry name" value="Sig_transdc_His_kin-like_C"/>
</dbReference>
<evidence type="ECO:0000256" key="4">
    <source>
        <dbReference type="ARBA" id="ARBA00022777"/>
    </source>
</evidence>
<comment type="catalytic activity">
    <reaction evidence="1">
        <text>ATP + protein L-histidine = ADP + protein N-phospho-L-histidine.</text>
        <dbReference type="EC" id="2.7.13.3"/>
    </reaction>
</comment>
<keyword evidence="10" id="KW-1185">Reference proteome</keyword>
<reference evidence="10" key="1">
    <citation type="journal article" date="2006" name="PLoS Biol.">
        <title>Macronuclear genome sequence of the ciliate Tetrahymena thermophila, a model eukaryote.</title>
        <authorList>
            <person name="Eisen J.A."/>
            <person name="Coyne R.S."/>
            <person name="Wu M."/>
            <person name="Wu D."/>
            <person name="Thiagarajan M."/>
            <person name="Wortman J.R."/>
            <person name="Badger J.H."/>
            <person name="Ren Q."/>
            <person name="Amedeo P."/>
            <person name="Jones K.M."/>
            <person name="Tallon L.J."/>
            <person name="Delcher A.L."/>
            <person name="Salzberg S.L."/>
            <person name="Silva J.C."/>
            <person name="Haas B.J."/>
            <person name="Majoros W.H."/>
            <person name="Farzad M."/>
            <person name="Carlton J.M."/>
            <person name="Smith R.K. Jr."/>
            <person name="Garg J."/>
            <person name="Pearlman R.E."/>
            <person name="Karrer K.M."/>
            <person name="Sun L."/>
            <person name="Manning G."/>
            <person name="Elde N.C."/>
            <person name="Turkewitz A.P."/>
            <person name="Asai D.J."/>
            <person name="Wilkes D.E."/>
            <person name="Wang Y."/>
            <person name="Cai H."/>
            <person name="Collins K."/>
            <person name="Stewart B.A."/>
            <person name="Lee S.R."/>
            <person name="Wilamowska K."/>
            <person name="Weinberg Z."/>
            <person name="Ruzzo W.L."/>
            <person name="Wloga D."/>
            <person name="Gaertig J."/>
            <person name="Frankel J."/>
            <person name="Tsao C.-C."/>
            <person name="Gorovsky M.A."/>
            <person name="Keeling P.J."/>
            <person name="Waller R.F."/>
            <person name="Patron N.J."/>
            <person name="Cherry J.M."/>
            <person name="Stover N.A."/>
            <person name="Krieger C.J."/>
            <person name="del Toro C."/>
            <person name="Ryder H.F."/>
            <person name="Williamson S.C."/>
            <person name="Barbeau R.A."/>
            <person name="Hamilton E.P."/>
            <person name="Orias E."/>
        </authorList>
    </citation>
    <scope>NUCLEOTIDE SEQUENCE [LARGE SCALE GENOMIC DNA]</scope>
    <source>
        <strain evidence="10">SB210</strain>
    </source>
</reference>
<dbReference type="Gene3D" id="1.10.287.130">
    <property type="match status" value="1"/>
</dbReference>
<dbReference type="PANTHER" id="PTHR43047:SF72">
    <property type="entry name" value="OSMOSENSING HISTIDINE PROTEIN KINASE SLN1"/>
    <property type="match status" value="1"/>
</dbReference>
<dbReference type="SMART" id="SM00387">
    <property type="entry name" value="HATPase_c"/>
    <property type="match status" value="1"/>
</dbReference>
<feature type="compositionally biased region" description="Polar residues" evidence="6">
    <location>
        <begin position="36"/>
        <end position="52"/>
    </location>
</feature>
<dbReference type="SMART" id="SM00448">
    <property type="entry name" value="REC"/>
    <property type="match status" value="1"/>
</dbReference>
<proteinExistence type="predicted"/>
<dbReference type="STRING" id="312017.Q24HN5"/>
<dbReference type="PROSITE" id="PS50110">
    <property type="entry name" value="RESPONSE_REGULATORY"/>
    <property type="match status" value="1"/>
</dbReference>
<feature type="region of interest" description="Disordered" evidence="6">
    <location>
        <begin position="36"/>
        <end position="103"/>
    </location>
</feature>
<dbReference type="OrthoDB" id="60033at2759"/>
<dbReference type="InterPro" id="IPR001789">
    <property type="entry name" value="Sig_transdc_resp-reg_receiver"/>
</dbReference>
<dbReference type="InterPro" id="IPR036890">
    <property type="entry name" value="HATPase_C_sf"/>
</dbReference>
<name>Q24HN5_TETTS</name>
<evidence type="ECO:0000259" key="7">
    <source>
        <dbReference type="PROSITE" id="PS50109"/>
    </source>
</evidence>
<evidence type="ECO:0000313" key="9">
    <source>
        <dbReference type="EMBL" id="EAS07276.2"/>
    </source>
</evidence>
<dbReference type="GO" id="GO:0009927">
    <property type="term" value="F:histidine phosphotransfer kinase activity"/>
    <property type="evidence" value="ECO:0007669"/>
    <property type="project" value="TreeGrafter"/>
</dbReference>
<dbReference type="GO" id="GO:0005886">
    <property type="term" value="C:plasma membrane"/>
    <property type="evidence" value="ECO:0007669"/>
    <property type="project" value="TreeGrafter"/>
</dbReference>
<keyword evidence="3" id="KW-0808">Transferase</keyword>
<evidence type="ECO:0000256" key="2">
    <source>
        <dbReference type="ARBA" id="ARBA00012438"/>
    </source>
</evidence>
<dbReference type="PANTHER" id="PTHR43047">
    <property type="entry name" value="TWO-COMPONENT HISTIDINE PROTEIN KINASE"/>
    <property type="match status" value="1"/>
</dbReference>
<dbReference type="InterPro" id="IPR003594">
    <property type="entry name" value="HATPase_dom"/>
</dbReference>
<dbReference type="PROSITE" id="PS50109">
    <property type="entry name" value="HIS_KIN"/>
    <property type="match status" value="1"/>
</dbReference>
<dbReference type="RefSeq" id="XP_001027518.2">
    <property type="nucleotide sequence ID" value="XM_001027518.2"/>
</dbReference>
<feature type="modified residue" description="4-aspartylphosphate" evidence="5">
    <location>
        <position position="1118"/>
    </location>
</feature>
<keyword evidence="4 9" id="KW-0418">Kinase</keyword>
<evidence type="ECO:0000256" key="5">
    <source>
        <dbReference type="PROSITE-ProRule" id="PRU00169"/>
    </source>
</evidence>
<feature type="compositionally biased region" description="Polar residues" evidence="6">
    <location>
        <begin position="489"/>
        <end position="500"/>
    </location>
</feature>
<dbReference type="CDD" id="cd00156">
    <property type="entry name" value="REC"/>
    <property type="match status" value="1"/>
</dbReference>
<dbReference type="Pfam" id="PF02518">
    <property type="entry name" value="HATPase_c"/>
    <property type="match status" value="1"/>
</dbReference>
<dbReference type="GeneID" id="7843684"/>
<dbReference type="Gene3D" id="3.30.565.10">
    <property type="entry name" value="Histidine kinase-like ATPase, C-terminal domain"/>
    <property type="match status" value="2"/>
</dbReference>
<dbReference type="SUPFAM" id="SSF55874">
    <property type="entry name" value="ATPase domain of HSP90 chaperone/DNA topoisomerase II/histidine kinase"/>
    <property type="match status" value="2"/>
</dbReference>
<feature type="domain" description="Response regulatory" evidence="8">
    <location>
        <begin position="1066"/>
        <end position="1184"/>
    </location>
</feature>
<organism evidence="9 10">
    <name type="scientific">Tetrahymena thermophila (strain SB210)</name>
    <dbReference type="NCBI Taxonomy" id="312017"/>
    <lineage>
        <taxon>Eukaryota</taxon>
        <taxon>Sar</taxon>
        <taxon>Alveolata</taxon>
        <taxon>Ciliophora</taxon>
        <taxon>Intramacronucleata</taxon>
        <taxon>Oligohymenophorea</taxon>
        <taxon>Hymenostomatida</taxon>
        <taxon>Tetrahymenina</taxon>
        <taxon>Tetrahymenidae</taxon>
        <taxon>Tetrahymena</taxon>
    </lineage>
</organism>
<dbReference type="eggNOG" id="KOG0519">
    <property type="taxonomic scope" value="Eukaryota"/>
</dbReference>
<dbReference type="AlphaFoldDB" id="Q24HN5"/>
<feature type="domain" description="Histidine kinase" evidence="7">
    <location>
        <begin position="847"/>
        <end position="922"/>
    </location>
</feature>
<evidence type="ECO:0000256" key="1">
    <source>
        <dbReference type="ARBA" id="ARBA00000085"/>
    </source>
</evidence>
<feature type="compositionally biased region" description="Polar residues" evidence="6">
    <location>
        <begin position="520"/>
        <end position="591"/>
    </location>
</feature>
<dbReference type="Gene3D" id="3.40.50.2300">
    <property type="match status" value="1"/>
</dbReference>
<dbReference type="KEGG" id="tet:TTHERM_01055520"/>
<dbReference type="HOGENOM" id="CLU_274123_0_0_1"/>
<accession>Q24HN5</accession>
<evidence type="ECO:0000259" key="8">
    <source>
        <dbReference type="PROSITE" id="PS50110"/>
    </source>
</evidence>
<evidence type="ECO:0000313" key="10">
    <source>
        <dbReference type="Proteomes" id="UP000009168"/>
    </source>
</evidence>
<dbReference type="EC" id="2.7.13.3" evidence="2"/>
<dbReference type="GO" id="GO:0000155">
    <property type="term" value="F:phosphorelay sensor kinase activity"/>
    <property type="evidence" value="ECO:0007669"/>
    <property type="project" value="TreeGrafter"/>
</dbReference>
<feature type="compositionally biased region" description="Low complexity" evidence="6">
    <location>
        <begin position="81"/>
        <end position="94"/>
    </location>
</feature>
<feature type="region of interest" description="Disordered" evidence="6">
    <location>
        <begin position="769"/>
        <end position="799"/>
    </location>
</feature>
<gene>
    <name evidence="9" type="ORF">TTHERM_01055520</name>
</gene>
<dbReference type="Proteomes" id="UP000009168">
    <property type="component" value="Unassembled WGS sequence"/>
</dbReference>
<dbReference type="EMBL" id="GG662241">
    <property type="protein sequence ID" value="EAS07276.2"/>
    <property type="molecule type" value="Genomic_DNA"/>
</dbReference>
<dbReference type="InParanoid" id="Q24HN5"/>